<dbReference type="OrthoDB" id="3039255at2759"/>
<protein>
    <recommendedName>
        <fullName evidence="3">F-box domain-containing protein</fullName>
    </recommendedName>
</protein>
<dbReference type="Proteomes" id="UP000807306">
    <property type="component" value="Unassembled WGS sequence"/>
</dbReference>
<reference evidence="1" key="1">
    <citation type="submission" date="2020-11" db="EMBL/GenBank/DDBJ databases">
        <authorList>
            <consortium name="DOE Joint Genome Institute"/>
            <person name="Ahrendt S."/>
            <person name="Riley R."/>
            <person name="Andreopoulos W."/>
            <person name="Labutti K."/>
            <person name="Pangilinan J."/>
            <person name="Ruiz-Duenas F.J."/>
            <person name="Barrasa J.M."/>
            <person name="Sanchez-Garcia M."/>
            <person name="Camarero S."/>
            <person name="Miyauchi S."/>
            <person name="Serrano A."/>
            <person name="Linde D."/>
            <person name="Babiker R."/>
            <person name="Drula E."/>
            <person name="Ayuso-Fernandez I."/>
            <person name="Pacheco R."/>
            <person name="Padilla G."/>
            <person name="Ferreira P."/>
            <person name="Barriuso J."/>
            <person name="Kellner H."/>
            <person name="Castanera R."/>
            <person name="Alfaro M."/>
            <person name="Ramirez L."/>
            <person name="Pisabarro A.G."/>
            <person name="Kuo A."/>
            <person name="Tritt A."/>
            <person name="Lipzen A."/>
            <person name="He G."/>
            <person name="Yan M."/>
            <person name="Ng V."/>
            <person name="Cullen D."/>
            <person name="Martin F."/>
            <person name="Rosso M.-N."/>
            <person name="Henrissat B."/>
            <person name="Hibbett D."/>
            <person name="Martinez A.T."/>
            <person name="Grigoriev I.V."/>
        </authorList>
    </citation>
    <scope>NUCLEOTIDE SEQUENCE</scope>
    <source>
        <strain evidence="1">CBS 506.95</strain>
    </source>
</reference>
<sequence length="516" mass="57865">MSQLSSNVPCTKSLPTLPDELWAYIGGFLLKPDLAKSYSISPIFFDLWMKKVFQDVKICSLRDLNTLRTLCTMTPLATRYVTKLTLCPQFFPLEEAATSSSYQKSQSQTIYLSEKLTNASSTQEIPTITAVQILLTKTAQMTNLKTLVIKCRTPDDAKLFGNIVIFLDAIKVHANRLENLEINVPTEFLEEVLAAMPCWATLRSISLGFEGAIKRNRGKAAWKKAALFINLYSATLHRLVIFAASVNNDPIPLFSGLEHLPNLTEISLSLSAEYFTPQHRGSGLLETFLKAHSEQILDLELRSAGRFRHEESSHPLLLHHPLFIIDFPSLTCLRFVLNDKYHNPTQLSTEPPIADLLCKNLTQYRGRLQQLCITGRTLSFSEVKALASSLALDDSENNSHLTYLDVRIQSFDADVLTVLARAFPTLDDLCLGHPYLCNTVPTSDAILPARCNTFVDSMSNCDPALSQWKLRHLHIYLREFQAWEQVKEALLSALPNLATINGHSDDRTIAENIIPT</sequence>
<dbReference type="InterPro" id="IPR032675">
    <property type="entry name" value="LRR_dom_sf"/>
</dbReference>
<evidence type="ECO:0000313" key="2">
    <source>
        <dbReference type="Proteomes" id="UP000807306"/>
    </source>
</evidence>
<dbReference type="AlphaFoldDB" id="A0A9P6JSA9"/>
<evidence type="ECO:0008006" key="3">
    <source>
        <dbReference type="Google" id="ProtNLM"/>
    </source>
</evidence>
<accession>A0A9P6JSA9</accession>
<gene>
    <name evidence="1" type="ORF">CPB83DRAFT_904397</name>
</gene>
<name>A0A9P6JSA9_9AGAR</name>
<comment type="caution">
    <text evidence="1">The sequence shown here is derived from an EMBL/GenBank/DDBJ whole genome shotgun (WGS) entry which is preliminary data.</text>
</comment>
<proteinExistence type="predicted"/>
<keyword evidence="2" id="KW-1185">Reference proteome</keyword>
<dbReference type="SUPFAM" id="SSF52047">
    <property type="entry name" value="RNI-like"/>
    <property type="match status" value="1"/>
</dbReference>
<dbReference type="EMBL" id="MU157834">
    <property type="protein sequence ID" value="KAF9531767.1"/>
    <property type="molecule type" value="Genomic_DNA"/>
</dbReference>
<organism evidence="1 2">
    <name type="scientific">Crepidotus variabilis</name>
    <dbReference type="NCBI Taxonomy" id="179855"/>
    <lineage>
        <taxon>Eukaryota</taxon>
        <taxon>Fungi</taxon>
        <taxon>Dikarya</taxon>
        <taxon>Basidiomycota</taxon>
        <taxon>Agaricomycotina</taxon>
        <taxon>Agaricomycetes</taxon>
        <taxon>Agaricomycetidae</taxon>
        <taxon>Agaricales</taxon>
        <taxon>Agaricineae</taxon>
        <taxon>Crepidotaceae</taxon>
        <taxon>Crepidotus</taxon>
    </lineage>
</organism>
<evidence type="ECO:0000313" key="1">
    <source>
        <dbReference type="EMBL" id="KAF9531767.1"/>
    </source>
</evidence>
<dbReference type="Gene3D" id="3.80.10.10">
    <property type="entry name" value="Ribonuclease Inhibitor"/>
    <property type="match status" value="1"/>
</dbReference>